<dbReference type="FunFam" id="3.40.390.10:FF:000015">
    <property type="entry name" value="Meprin A subunit"/>
    <property type="match status" value="1"/>
</dbReference>
<feature type="binding site" evidence="10">
    <location>
        <position position="566"/>
    </location>
    <ligand>
        <name>Zn(2+)</name>
        <dbReference type="ChEBI" id="CHEBI:29105"/>
        <note>catalytic</note>
    </ligand>
</feature>
<keyword evidence="5 10" id="KW-0862">Zinc</keyword>
<protein>
    <recommendedName>
        <fullName evidence="11">Metalloendopeptidase</fullName>
        <ecNumber evidence="11">3.4.24.-</ecNumber>
    </recommendedName>
</protein>
<feature type="domain" description="MAM" evidence="13">
    <location>
        <begin position="677"/>
        <end position="780"/>
    </location>
</feature>
<dbReference type="PANTHER" id="PTHR10127:SF903">
    <property type="entry name" value="MEPRIN A SUBUNIT"/>
    <property type="match status" value="1"/>
</dbReference>
<dbReference type="InterPro" id="IPR008974">
    <property type="entry name" value="TRAF-like"/>
</dbReference>
<dbReference type="EMBL" id="JBBPFD010000019">
    <property type="protein sequence ID" value="KAK7886880.1"/>
    <property type="molecule type" value="Genomic_DNA"/>
</dbReference>
<dbReference type="InterPro" id="IPR001506">
    <property type="entry name" value="Peptidase_M12A"/>
</dbReference>
<dbReference type="PANTHER" id="PTHR10127">
    <property type="entry name" value="DISCOIDIN, CUB, EGF, LAMININ , AND ZINC METALLOPROTEASE DOMAIN CONTAINING"/>
    <property type="match status" value="1"/>
</dbReference>
<dbReference type="SUPFAM" id="SSF49899">
    <property type="entry name" value="Concanavalin A-like lectins/glucanases"/>
    <property type="match status" value="2"/>
</dbReference>
<evidence type="ECO:0000259" key="14">
    <source>
        <dbReference type="PROSITE" id="PS51864"/>
    </source>
</evidence>
<dbReference type="Gene3D" id="3.40.390.10">
    <property type="entry name" value="Collagenase (Catalytic Domain)"/>
    <property type="match status" value="1"/>
</dbReference>
<evidence type="ECO:0000256" key="12">
    <source>
        <dbReference type="SAM" id="MobiDB-lite"/>
    </source>
</evidence>
<sequence>MGMSAIDVLELNQQYKCESSIAFMLHCDFSCDVACPVTTCSNSPMRWEKVTNAFGGPSSDHTGLTSGNAQAPVDNEGGYFMHVSTAEGETGDSAWLETKRMNPKRKCITKCLQFYYYHSNSESNVLNVWIREFKDEQDFIGRRRLVEKISGPLTRYWQIKYVPIETSKFFQVEFEVRKGPLPSTGGISIDDINLSELQCPHGTIQINNLQEIYQNSQKQGYIKYSPNYYSTLGYAYSFGVSMEHPFIGVFIQLVSGKYDEELTWPVPDSHVTLQVVDQSPNIQSHMSYERSLTSHSERVNENGTYLWGKPEDHGTYYIDDYNQVVYYGPKIGFARFYVFEQMYQKHFLKGGSAVFNVFFEDVSPLNYINDLPCPPEGPNKYDEMDKGSCSPKTWSTAQPPLTTHNDTRTTEPDETTDDKSVFDFAPHKISSPVLIVLGAQMQEIPEIALLGEEKRIEDINKGLMVDDIKMSNVARSSILPETSLWSSPVPYVLENDLDLNAKGVILKAFDQFRLKSCIDFKPREQEEYYISVQKLDGCWSYIGRTKTNGQELSIGQNCDTIATVEHEFFHALGFYHEQSRYDRDDFVTIHLENVLKGYENNFLKVSSDESTTHGTPYDYWSVMHYNKNAFSNGNGLTITTIDPAYQDIIGQRYEVSTTDIKELNLLYNCNSTIAFLMHCSFSDGTMCEMTKCSTTSNGWSIVSQAAGQPSFDHTSLNSTMHSVGPSYFMHMSTATGQEGDSAWLETKTMVPNRECHVQCLQFYYFHSGHESDQLNIWLREFQDEHDLTGHRHLAAQITGGISIDDVNLSELECPHVTLQINEFDQLLGTTKYYYTPPQHSKEGYVYRFGAVVISDGSEAPFVQMLSGNFDDQLEWPVPSRQVVLQIVDQHPNIQLQMHKRVIFTSDLTPVANGSTLSCPEPKLMAIASPPTEQDLGPCSAR</sequence>
<feature type="compositionally biased region" description="Basic and acidic residues" evidence="12">
    <location>
        <begin position="405"/>
        <end position="420"/>
    </location>
</feature>
<comment type="caution">
    <text evidence="15">The sequence shown here is derived from an EMBL/GenBank/DDBJ whole genome shotgun (WGS) entry which is preliminary data.</text>
</comment>
<keyword evidence="7" id="KW-0865">Zymogen</keyword>
<keyword evidence="1 10" id="KW-0645">Protease</keyword>
<dbReference type="InterPro" id="IPR006026">
    <property type="entry name" value="Peptidase_Metallo"/>
</dbReference>
<feature type="compositionally biased region" description="Polar residues" evidence="12">
    <location>
        <begin position="390"/>
        <end position="404"/>
    </location>
</feature>
<feature type="domain" description="Peptidase M12A" evidence="14">
    <location>
        <begin position="476"/>
        <end position="670"/>
    </location>
</feature>
<dbReference type="SMART" id="SM00235">
    <property type="entry name" value="ZnMc"/>
    <property type="match status" value="1"/>
</dbReference>
<dbReference type="PRINTS" id="PR00480">
    <property type="entry name" value="ASTACIN"/>
</dbReference>
<comment type="caution">
    <text evidence="10">Lacks conserved residue(s) required for the propagation of feature annotation.</text>
</comment>
<keyword evidence="8" id="KW-1015">Disulfide bond</keyword>
<evidence type="ECO:0000256" key="6">
    <source>
        <dbReference type="ARBA" id="ARBA00023049"/>
    </source>
</evidence>
<dbReference type="SMART" id="SM00137">
    <property type="entry name" value="MAM"/>
    <property type="match status" value="2"/>
</dbReference>
<evidence type="ECO:0000256" key="4">
    <source>
        <dbReference type="ARBA" id="ARBA00022801"/>
    </source>
</evidence>
<keyword evidence="16" id="KW-1185">Reference proteome</keyword>
<evidence type="ECO:0000256" key="1">
    <source>
        <dbReference type="ARBA" id="ARBA00022670"/>
    </source>
</evidence>
<dbReference type="AlphaFoldDB" id="A0AAW0N9I5"/>
<evidence type="ECO:0000313" key="15">
    <source>
        <dbReference type="EMBL" id="KAK7886880.1"/>
    </source>
</evidence>
<accession>A0AAW0N9I5</accession>
<reference evidence="16" key="1">
    <citation type="submission" date="2024-04" db="EMBL/GenBank/DDBJ databases">
        <title>Salinicola lusitanus LLJ914,a marine bacterium isolated from the Okinawa Trough.</title>
        <authorList>
            <person name="Li J."/>
        </authorList>
    </citation>
    <scope>NUCLEOTIDE SEQUENCE [LARGE SCALE GENOMIC DNA]</scope>
</reference>
<dbReference type="Gene3D" id="2.60.210.10">
    <property type="entry name" value="Apoptosis, Tumor Necrosis Factor Receptor Associated Protein 2, Chain A"/>
    <property type="match status" value="2"/>
</dbReference>
<feature type="binding site" evidence="10">
    <location>
        <position position="570"/>
    </location>
    <ligand>
        <name>Zn(2+)</name>
        <dbReference type="ChEBI" id="CHEBI:29105"/>
        <note>catalytic</note>
    </ligand>
</feature>
<dbReference type="GO" id="GO:0006508">
    <property type="term" value="P:proteolysis"/>
    <property type="evidence" value="ECO:0007669"/>
    <property type="project" value="UniProtKB-KW"/>
</dbReference>
<evidence type="ECO:0000256" key="10">
    <source>
        <dbReference type="PROSITE-ProRule" id="PRU01211"/>
    </source>
</evidence>
<evidence type="ECO:0000259" key="13">
    <source>
        <dbReference type="PROSITE" id="PS50060"/>
    </source>
</evidence>
<proteinExistence type="predicted"/>
<dbReference type="GO" id="GO:0008270">
    <property type="term" value="F:zinc ion binding"/>
    <property type="evidence" value="ECO:0007669"/>
    <property type="project" value="UniProtKB-UniRule"/>
</dbReference>
<evidence type="ECO:0000313" key="16">
    <source>
        <dbReference type="Proteomes" id="UP001460270"/>
    </source>
</evidence>
<keyword evidence="6 10" id="KW-0482">Metalloprotease</keyword>
<keyword evidence="2 10" id="KW-0479">Metal-binding</keyword>
<dbReference type="PROSITE" id="PS50060">
    <property type="entry name" value="MAM_2"/>
    <property type="match status" value="2"/>
</dbReference>
<dbReference type="InterPro" id="IPR024079">
    <property type="entry name" value="MetalloPept_cat_dom_sf"/>
</dbReference>
<dbReference type="InterPro" id="IPR000998">
    <property type="entry name" value="MAM_dom"/>
</dbReference>
<evidence type="ECO:0000256" key="8">
    <source>
        <dbReference type="ARBA" id="ARBA00023157"/>
    </source>
</evidence>
<keyword evidence="3" id="KW-0732">Signal</keyword>
<name>A0AAW0N9I5_9GOBI</name>
<dbReference type="GO" id="GO:0004222">
    <property type="term" value="F:metalloendopeptidase activity"/>
    <property type="evidence" value="ECO:0007669"/>
    <property type="project" value="UniProtKB-UniRule"/>
</dbReference>
<dbReference type="GO" id="GO:0016020">
    <property type="term" value="C:membrane"/>
    <property type="evidence" value="ECO:0007669"/>
    <property type="project" value="InterPro"/>
</dbReference>
<evidence type="ECO:0000256" key="5">
    <source>
        <dbReference type="ARBA" id="ARBA00022833"/>
    </source>
</evidence>
<evidence type="ECO:0000256" key="2">
    <source>
        <dbReference type="ARBA" id="ARBA00022723"/>
    </source>
</evidence>
<dbReference type="CDD" id="cd06263">
    <property type="entry name" value="MAM"/>
    <property type="match status" value="2"/>
</dbReference>
<evidence type="ECO:0000256" key="3">
    <source>
        <dbReference type="ARBA" id="ARBA00022729"/>
    </source>
</evidence>
<feature type="active site" evidence="10">
    <location>
        <position position="567"/>
    </location>
</feature>
<feature type="domain" description="MAM" evidence="13">
    <location>
        <begin position="25"/>
        <end position="201"/>
    </location>
</feature>
<dbReference type="Pfam" id="PF01400">
    <property type="entry name" value="Astacin"/>
    <property type="match status" value="1"/>
</dbReference>
<dbReference type="Proteomes" id="UP001460270">
    <property type="component" value="Unassembled WGS sequence"/>
</dbReference>
<dbReference type="PROSITE" id="PS51864">
    <property type="entry name" value="ASTACIN"/>
    <property type="match status" value="1"/>
</dbReference>
<evidence type="ECO:0000256" key="9">
    <source>
        <dbReference type="ARBA" id="ARBA00023180"/>
    </source>
</evidence>
<feature type="region of interest" description="Disordered" evidence="12">
    <location>
        <begin position="378"/>
        <end position="420"/>
    </location>
</feature>
<feature type="binding site" evidence="10">
    <location>
        <position position="576"/>
    </location>
    <ligand>
        <name>Zn(2+)</name>
        <dbReference type="ChEBI" id="CHEBI:29105"/>
        <note>catalytic</note>
    </ligand>
</feature>
<dbReference type="Pfam" id="PF00629">
    <property type="entry name" value="MAM"/>
    <property type="match status" value="2"/>
</dbReference>
<dbReference type="InterPro" id="IPR013320">
    <property type="entry name" value="ConA-like_dom_sf"/>
</dbReference>
<evidence type="ECO:0000256" key="7">
    <source>
        <dbReference type="ARBA" id="ARBA00023145"/>
    </source>
</evidence>
<comment type="cofactor">
    <cofactor evidence="10 11">
        <name>Zn(2+)</name>
        <dbReference type="ChEBI" id="CHEBI:29105"/>
    </cofactor>
    <text evidence="10 11">Binds 1 zinc ion per subunit.</text>
</comment>
<keyword evidence="9" id="KW-0325">Glycoprotein</keyword>
<keyword evidence="4 10" id="KW-0378">Hydrolase</keyword>
<dbReference type="SUPFAM" id="SSF55486">
    <property type="entry name" value="Metalloproteases ('zincins'), catalytic domain"/>
    <property type="match status" value="1"/>
</dbReference>
<evidence type="ECO:0000256" key="11">
    <source>
        <dbReference type="RuleBase" id="RU361183"/>
    </source>
</evidence>
<dbReference type="EC" id="3.4.24.-" evidence="11"/>
<dbReference type="Gene3D" id="2.60.120.200">
    <property type="match status" value="2"/>
</dbReference>
<organism evidence="15 16">
    <name type="scientific">Mugilogobius chulae</name>
    <name type="common">yellowstripe goby</name>
    <dbReference type="NCBI Taxonomy" id="88201"/>
    <lineage>
        <taxon>Eukaryota</taxon>
        <taxon>Metazoa</taxon>
        <taxon>Chordata</taxon>
        <taxon>Craniata</taxon>
        <taxon>Vertebrata</taxon>
        <taxon>Euteleostomi</taxon>
        <taxon>Actinopterygii</taxon>
        <taxon>Neopterygii</taxon>
        <taxon>Teleostei</taxon>
        <taxon>Neoteleostei</taxon>
        <taxon>Acanthomorphata</taxon>
        <taxon>Gobiaria</taxon>
        <taxon>Gobiiformes</taxon>
        <taxon>Gobioidei</taxon>
        <taxon>Gobiidae</taxon>
        <taxon>Gobionellinae</taxon>
        <taxon>Mugilogobius</taxon>
    </lineage>
</organism>
<gene>
    <name evidence="15" type="ORF">WMY93_026501</name>
</gene>
<dbReference type="SUPFAM" id="SSF49599">
    <property type="entry name" value="TRAF domain-like"/>
    <property type="match status" value="2"/>
</dbReference>